<dbReference type="PANTHER" id="PTHR36307">
    <property type="entry name" value="FLAGELLA BASAL BODY P-RING FORMATION PROTEIN FLGA"/>
    <property type="match status" value="1"/>
</dbReference>
<feature type="chain" id="PRO_5046555426" evidence="5">
    <location>
        <begin position="21"/>
        <end position="331"/>
    </location>
</feature>
<evidence type="ECO:0000313" key="8">
    <source>
        <dbReference type="Proteomes" id="UP001589789"/>
    </source>
</evidence>
<dbReference type="Pfam" id="PF13144">
    <property type="entry name" value="ChapFlgA"/>
    <property type="match status" value="1"/>
</dbReference>
<evidence type="ECO:0000256" key="3">
    <source>
        <dbReference type="ARBA" id="ARBA00022764"/>
    </source>
</evidence>
<dbReference type="InterPro" id="IPR017585">
    <property type="entry name" value="SAF_FlgA"/>
</dbReference>
<organism evidence="7 8">
    <name type="scientific">Muricoccus vinaceus</name>
    <dbReference type="NCBI Taxonomy" id="424704"/>
    <lineage>
        <taxon>Bacteria</taxon>
        <taxon>Pseudomonadati</taxon>
        <taxon>Pseudomonadota</taxon>
        <taxon>Alphaproteobacteria</taxon>
        <taxon>Acetobacterales</taxon>
        <taxon>Roseomonadaceae</taxon>
        <taxon>Muricoccus</taxon>
    </lineage>
</organism>
<name>A0ABV6ISM9_9PROT</name>
<dbReference type="Proteomes" id="UP001589789">
    <property type="component" value="Unassembled WGS sequence"/>
</dbReference>
<dbReference type="InterPro" id="IPR013974">
    <property type="entry name" value="SAF"/>
</dbReference>
<dbReference type="PANTHER" id="PTHR36307:SF1">
    <property type="entry name" value="FLAGELLA BASAL BODY P-RING FORMATION PROTEIN FLGA"/>
    <property type="match status" value="1"/>
</dbReference>
<dbReference type="CDD" id="cd11614">
    <property type="entry name" value="SAF_CpaB_FlgA_like"/>
    <property type="match status" value="1"/>
</dbReference>
<dbReference type="Gene3D" id="2.30.30.760">
    <property type="match status" value="1"/>
</dbReference>
<protein>
    <submittedName>
        <fullName evidence="7">Flagellar basal body P-ring formation chaperone FlgA</fullName>
    </submittedName>
</protein>
<feature type="domain" description="SAF" evidence="6">
    <location>
        <begin position="183"/>
        <end position="245"/>
    </location>
</feature>
<evidence type="ECO:0000256" key="5">
    <source>
        <dbReference type="SAM" id="SignalP"/>
    </source>
</evidence>
<sequence length="331" mass="35104">MLRPRHLIAALLATIAPAAAQDFVTARPHAVIEGGLVTLGDLFENAGPRAIQPLGPSPAPGRRFVVEAPQLALIARDNLLSWAPLAGDERVIVERPGRPLSREELDEALQRELVGLGADPGLDVDLFGYQPPFVPSTGPAPRLSFEALEYDAGTRRFSGTLLVLADGMATLRQRLSGRVIAMREVVVAARPLRPGELLTAGDLRAQRLPAERVRPGMADRIERVVGQRLGRAVQTGQSLPLADLTSPPTLLRNMPVQLQYSAPGLTITAQGRAMEDGALGAIVPVMNLATGGTVLAEVLSPDRVRPLRPVGTGREGTPNSRGAGQRAGLQP</sequence>
<proteinExistence type="predicted"/>
<comment type="subcellular location">
    <subcellularLocation>
        <location evidence="1">Periplasm</location>
    </subcellularLocation>
</comment>
<keyword evidence="7" id="KW-0282">Flagellum</keyword>
<comment type="caution">
    <text evidence="7">The sequence shown here is derived from an EMBL/GenBank/DDBJ whole genome shotgun (WGS) entry which is preliminary data.</text>
</comment>
<feature type="signal peptide" evidence="5">
    <location>
        <begin position="1"/>
        <end position="20"/>
    </location>
</feature>
<gene>
    <name evidence="7" type="primary">flgA</name>
    <name evidence="7" type="ORF">ACFFIC_13835</name>
</gene>
<keyword evidence="7" id="KW-0969">Cilium</keyword>
<keyword evidence="2 5" id="KW-0732">Signal</keyword>
<reference evidence="7 8" key="1">
    <citation type="submission" date="2024-09" db="EMBL/GenBank/DDBJ databases">
        <authorList>
            <person name="Sun Q."/>
            <person name="Mori K."/>
        </authorList>
    </citation>
    <scope>NUCLEOTIDE SEQUENCE [LARGE SCALE GENOMIC DNA]</scope>
    <source>
        <strain evidence="7 8">CCM 7468</strain>
    </source>
</reference>
<dbReference type="EMBL" id="JBHLVZ010000036">
    <property type="protein sequence ID" value="MFC0386618.1"/>
    <property type="molecule type" value="Genomic_DNA"/>
</dbReference>
<evidence type="ECO:0000259" key="6">
    <source>
        <dbReference type="SMART" id="SM00858"/>
    </source>
</evidence>
<keyword evidence="7" id="KW-0966">Cell projection</keyword>
<dbReference type="InterPro" id="IPR039246">
    <property type="entry name" value="Flagellar_FlgA"/>
</dbReference>
<keyword evidence="8" id="KW-1185">Reference proteome</keyword>
<dbReference type="NCBIfam" id="TIGR03170">
    <property type="entry name" value="flgA_cterm"/>
    <property type="match status" value="1"/>
</dbReference>
<keyword evidence="3" id="KW-0574">Periplasm</keyword>
<evidence type="ECO:0000313" key="7">
    <source>
        <dbReference type="EMBL" id="MFC0386618.1"/>
    </source>
</evidence>
<feature type="region of interest" description="Disordered" evidence="4">
    <location>
        <begin position="305"/>
        <end position="331"/>
    </location>
</feature>
<dbReference type="Gene3D" id="3.90.1210.10">
    <property type="entry name" value="Antifreeze-like/N-acetylneuraminic acid synthase C-terminal domain"/>
    <property type="match status" value="1"/>
</dbReference>
<accession>A0ABV6ISM9</accession>
<evidence type="ECO:0000256" key="2">
    <source>
        <dbReference type="ARBA" id="ARBA00022729"/>
    </source>
</evidence>
<evidence type="ECO:0000256" key="4">
    <source>
        <dbReference type="SAM" id="MobiDB-lite"/>
    </source>
</evidence>
<evidence type="ECO:0000256" key="1">
    <source>
        <dbReference type="ARBA" id="ARBA00004418"/>
    </source>
</evidence>
<dbReference type="SMART" id="SM00858">
    <property type="entry name" value="SAF"/>
    <property type="match status" value="1"/>
</dbReference>
<dbReference type="RefSeq" id="WP_377051259.1">
    <property type="nucleotide sequence ID" value="NZ_JBHLVZ010000036.1"/>
</dbReference>